<organism evidence="2">
    <name type="scientific">Hexamita inflata</name>
    <dbReference type="NCBI Taxonomy" id="28002"/>
    <lineage>
        <taxon>Eukaryota</taxon>
        <taxon>Metamonada</taxon>
        <taxon>Diplomonadida</taxon>
        <taxon>Hexamitidae</taxon>
        <taxon>Hexamitinae</taxon>
        <taxon>Hexamita</taxon>
    </lineage>
</organism>
<evidence type="ECO:0000313" key="4">
    <source>
        <dbReference type="Proteomes" id="UP001642409"/>
    </source>
</evidence>
<sequence>MNHQEQLQKLRRLQNLLQELDDLESQILNDINSEDNSSTNRNTEQESNADKLESSTTLKKEMFVNACQKSLSLFNPQVYVEDHKQLCYAIDSIMSSDKNRAFWKNVQQMIPQKSVTQVKEYYQKCFSRAKYELKISEEDKNILRQLSVLMKDSKPAEVVNCFMDCYKEKNYFKRTLVMFIMYLRK</sequence>
<gene>
    <name evidence="2" type="ORF">HINF_LOCUS57237</name>
    <name evidence="3" type="ORF">HINF_LOCUS58745</name>
</gene>
<reference evidence="3 4" key="2">
    <citation type="submission" date="2024-07" db="EMBL/GenBank/DDBJ databases">
        <authorList>
            <person name="Akdeniz Z."/>
        </authorList>
    </citation>
    <scope>NUCLEOTIDE SEQUENCE [LARGE SCALE GENOMIC DNA]</scope>
</reference>
<feature type="compositionally biased region" description="Polar residues" evidence="1">
    <location>
        <begin position="31"/>
        <end position="46"/>
    </location>
</feature>
<dbReference type="AlphaFoldDB" id="A0AA86R582"/>
<protein>
    <submittedName>
        <fullName evidence="3">Hypothetical_protein</fullName>
    </submittedName>
</protein>
<dbReference type="Gene3D" id="1.10.10.60">
    <property type="entry name" value="Homeodomain-like"/>
    <property type="match status" value="1"/>
</dbReference>
<evidence type="ECO:0000313" key="3">
    <source>
        <dbReference type="EMBL" id="CAL6078109.1"/>
    </source>
</evidence>
<evidence type="ECO:0000256" key="1">
    <source>
        <dbReference type="SAM" id="MobiDB-lite"/>
    </source>
</evidence>
<accession>A0AA86R582</accession>
<name>A0AA86R582_9EUKA</name>
<dbReference type="EMBL" id="CAXDID020000332">
    <property type="protein sequence ID" value="CAL6078109.1"/>
    <property type="molecule type" value="Genomic_DNA"/>
</dbReference>
<dbReference type="Proteomes" id="UP001642409">
    <property type="component" value="Unassembled WGS sequence"/>
</dbReference>
<feature type="region of interest" description="Disordered" evidence="1">
    <location>
        <begin position="31"/>
        <end position="54"/>
    </location>
</feature>
<dbReference type="EMBL" id="CATOUU010001061">
    <property type="protein sequence ID" value="CAI9969592.1"/>
    <property type="molecule type" value="Genomic_DNA"/>
</dbReference>
<keyword evidence="4" id="KW-1185">Reference proteome</keyword>
<evidence type="ECO:0000313" key="2">
    <source>
        <dbReference type="EMBL" id="CAI9969592.1"/>
    </source>
</evidence>
<proteinExistence type="predicted"/>
<reference evidence="2" key="1">
    <citation type="submission" date="2023-06" db="EMBL/GenBank/DDBJ databases">
        <authorList>
            <person name="Kurt Z."/>
        </authorList>
    </citation>
    <scope>NUCLEOTIDE SEQUENCE</scope>
</reference>
<comment type="caution">
    <text evidence="2">The sequence shown here is derived from an EMBL/GenBank/DDBJ whole genome shotgun (WGS) entry which is preliminary data.</text>
</comment>